<gene>
    <name evidence="1" type="ORF">Aconfl_14480</name>
</gene>
<proteinExistence type="predicted"/>
<protein>
    <recommendedName>
        <fullName evidence="3">DUF4221 domain-containing protein</fullName>
    </recommendedName>
</protein>
<dbReference type="EMBL" id="BTPD01000004">
    <property type="protein sequence ID" value="GMQ28805.1"/>
    <property type="molecule type" value="Genomic_DNA"/>
</dbReference>
<keyword evidence="2" id="KW-1185">Reference proteome</keyword>
<sequence>MKTKLLIFFVIVNIGCTERKTASNNVLDYISDTSTISIDINTEPYTRTLQYFQGDLYWWNSNRGSISIFDLSKKTLKKTIKLEEEGPNGLGMPLGFYVSNIDSIYIPTMAYQLALINSDGKILHKYEYIDHSKLGGVFVSMTRFSNSIQEDSQGTYYFLMSDLENILPSELNITALNEYPPILTFNQNKEIFEYLEFKAPKKLLDYNDAIDFGLTSTSSSLILLHDQSNSAFIIDFNGKNYKEFTLKSNLLQNFSNEYWISPRMSKSPDSNIELMYKTSKNLGLIFDHYNNLLFRFGWPGEDISDDKDKMKFGYTPRYFTISIYNPEDFSLIKEFVLPKNTYLSHHYFIDENGLNLFPMHPDNPNLKEGELIYHTFNFNILK</sequence>
<dbReference type="SUPFAM" id="SSF63829">
    <property type="entry name" value="Calcium-dependent phosphotriesterase"/>
    <property type="match status" value="1"/>
</dbReference>
<evidence type="ECO:0000313" key="1">
    <source>
        <dbReference type="EMBL" id="GMQ28805.1"/>
    </source>
</evidence>
<name>A0ABQ6PLF8_9BACT</name>
<comment type="caution">
    <text evidence="1">The sequence shown here is derived from an EMBL/GenBank/DDBJ whole genome shotgun (WGS) entry which is preliminary data.</text>
</comment>
<evidence type="ECO:0000313" key="2">
    <source>
        <dbReference type="Proteomes" id="UP001338309"/>
    </source>
</evidence>
<dbReference type="Proteomes" id="UP001338309">
    <property type="component" value="Unassembled WGS sequence"/>
</dbReference>
<dbReference type="Pfam" id="PF13970">
    <property type="entry name" value="DUF4221"/>
    <property type="match status" value="1"/>
</dbReference>
<evidence type="ECO:0008006" key="3">
    <source>
        <dbReference type="Google" id="ProtNLM"/>
    </source>
</evidence>
<reference evidence="1 2" key="1">
    <citation type="submission" date="2023-08" db="EMBL/GenBank/DDBJ databases">
        <title>Draft genome sequence of Algoriphagus confluentis.</title>
        <authorList>
            <person name="Takatani N."/>
            <person name="Hosokawa M."/>
            <person name="Sawabe T."/>
        </authorList>
    </citation>
    <scope>NUCLEOTIDE SEQUENCE [LARGE SCALE GENOMIC DNA]</scope>
    <source>
        <strain evidence="1 2">NBRC 111222</strain>
    </source>
</reference>
<accession>A0ABQ6PLF8</accession>
<organism evidence="1 2">
    <name type="scientific">Algoriphagus confluentis</name>
    <dbReference type="NCBI Taxonomy" id="1697556"/>
    <lineage>
        <taxon>Bacteria</taxon>
        <taxon>Pseudomonadati</taxon>
        <taxon>Bacteroidota</taxon>
        <taxon>Cytophagia</taxon>
        <taxon>Cytophagales</taxon>
        <taxon>Cyclobacteriaceae</taxon>
        <taxon>Algoriphagus</taxon>
    </lineage>
</organism>
<dbReference type="RefSeq" id="WP_338223549.1">
    <property type="nucleotide sequence ID" value="NZ_BTPD01000004.1"/>
</dbReference>
<dbReference type="InterPro" id="IPR025316">
    <property type="entry name" value="DUF4221"/>
</dbReference>